<keyword evidence="4" id="KW-1185">Reference proteome</keyword>
<gene>
    <name evidence="3" type="ORF">FB559_4468</name>
</gene>
<dbReference type="GO" id="GO:0016740">
    <property type="term" value="F:transferase activity"/>
    <property type="evidence" value="ECO:0007669"/>
    <property type="project" value="UniProtKB-KW"/>
</dbReference>
<feature type="signal peptide" evidence="1">
    <location>
        <begin position="1"/>
        <end position="27"/>
    </location>
</feature>
<proteinExistence type="predicted"/>
<keyword evidence="3" id="KW-0315">Glutamine amidotransferase</keyword>
<evidence type="ECO:0000313" key="4">
    <source>
        <dbReference type="Proteomes" id="UP000316096"/>
    </source>
</evidence>
<dbReference type="SUPFAM" id="SSF52317">
    <property type="entry name" value="Class I glutamine amidotransferase-like"/>
    <property type="match status" value="1"/>
</dbReference>
<dbReference type="CDD" id="cd00161">
    <property type="entry name" value="beta-trefoil_Ricin-like"/>
    <property type="match status" value="1"/>
</dbReference>
<evidence type="ECO:0000313" key="3">
    <source>
        <dbReference type="EMBL" id="TQL98834.1"/>
    </source>
</evidence>
<dbReference type="InterPro" id="IPR000772">
    <property type="entry name" value="Ricin_B_lectin"/>
</dbReference>
<feature type="domain" description="Ricin B lectin" evidence="2">
    <location>
        <begin position="292"/>
        <end position="437"/>
    </location>
</feature>
<keyword evidence="1" id="KW-0732">Signal</keyword>
<dbReference type="SMART" id="SM00458">
    <property type="entry name" value="RICIN"/>
    <property type="match status" value="1"/>
</dbReference>
<organism evidence="3 4">
    <name type="scientific">Actinoallomurus bryophytorum</name>
    <dbReference type="NCBI Taxonomy" id="1490222"/>
    <lineage>
        <taxon>Bacteria</taxon>
        <taxon>Bacillati</taxon>
        <taxon>Actinomycetota</taxon>
        <taxon>Actinomycetes</taxon>
        <taxon>Streptosporangiales</taxon>
        <taxon>Thermomonosporaceae</taxon>
        <taxon>Actinoallomurus</taxon>
    </lineage>
</organism>
<dbReference type="Gene3D" id="3.40.50.880">
    <property type="match status" value="1"/>
</dbReference>
<reference evidence="3 4" key="1">
    <citation type="submission" date="2019-06" db="EMBL/GenBank/DDBJ databases">
        <title>Sequencing the genomes of 1000 actinobacteria strains.</title>
        <authorList>
            <person name="Klenk H.-P."/>
        </authorList>
    </citation>
    <scope>NUCLEOTIDE SEQUENCE [LARGE SCALE GENOMIC DNA]</scope>
    <source>
        <strain evidence="3 4">DSM 102200</strain>
    </source>
</reference>
<dbReference type="OrthoDB" id="3296611at2"/>
<dbReference type="InterPro" id="IPR035992">
    <property type="entry name" value="Ricin_B-like_lectins"/>
</dbReference>
<feature type="chain" id="PRO_5022101644" evidence="1">
    <location>
        <begin position="28"/>
        <end position="440"/>
    </location>
</feature>
<name>A0A543CP01_9ACTN</name>
<dbReference type="SUPFAM" id="SSF50370">
    <property type="entry name" value="Ricin B-like lectins"/>
    <property type="match status" value="1"/>
</dbReference>
<sequence length="440" mass="47811">MNAGYRPAKIFALVVSLLLLIAAPASAQAVRQSKAAAAAPFKVLAFYTGPAEGDAAHVSFETEARTWFPKAGSQNNFTFTATTNWDMLNTLTASQYQVVMFLDDAPHSAAQRTGFQKYMQNGGAFFGFHVSAFTTNGSEWDWFYNQFLGTGNFETNTWGPATAILDNDDPSQPAMRRVPAKFTSGSSEWYSWQHDLRQNSNIDILASVDPASFPLGTDSSQSWTGGYYPILWTNKNYKMLYANFGHNDMNYTANIPTSSTFASPSQDAFIIDGLLWLGGGAQSDQSTDQVSQSSWFTVVNATNGKCVDARGAGTTSGTVIQQYTCNSSTAQNFQFQYVDGPYLRINNRNNPVESLDVTNKSTADNAPIQLWTYSGGKNQQWQLVPESSGAYHIVNRNSAAGQGHMECLTVPGSSTADSVQLQQAKCSGAASQSFKLVAQS</sequence>
<keyword evidence="3" id="KW-0808">Transferase</keyword>
<dbReference type="AlphaFoldDB" id="A0A543CP01"/>
<dbReference type="Gene3D" id="2.80.10.50">
    <property type="match status" value="1"/>
</dbReference>
<dbReference type="InterPro" id="IPR029010">
    <property type="entry name" value="ThuA-like"/>
</dbReference>
<protein>
    <submittedName>
        <fullName evidence="3">Type 1 glutamine amidotransferase</fullName>
    </submittedName>
</protein>
<comment type="caution">
    <text evidence="3">The sequence shown here is derived from an EMBL/GenBank/DDBJ whole genome shotgun (WGS) entry which is preliminary data.</text>
</comment>
<dbReference type="InterPro" id="IPR029062">
    <property type="entry name" value="Class_I_gatase-like"/>
</dbReference>
<dbReference type="Pfam" id="PF00652">
    <property type="entry name" value="Ricin_B_lectin"/>
    <property type="match status" value="1"/>
</dbReference>
<dbReference type="PANTHER" id="PTHR40469:SF2">
    <property type="entry name" value="GALACTOSE-BINDING DOMAIN-LIKE SUPERFAMILY PROTEIN"/>
    <property type="match status" value="1"/>
</dbReference>
<dbReference type="Proteomes" id="UP000316096">
    <property type="component" value="Unassembled WGS sequence"/>
</dbReference>
<dbReference type="RefSeq" id="WP_141957389.1">
    <property type="nucleotide sequence ID" value="NZ_VFOZ01000001.1"/>
</dbReference>
<dbReference type="PROSITE" id="PS50231">
    <property type="entry name" value="RICIN_B_LECTIN"/>
    <property type="match status" value="1"/>
</dbReference>
<dbReference type="Pfam" id="PF06283">
    <property type="entry name" value="ThuA"/>
    <property type="match status" value="1"/>
</dbReference>
<accession>A0A543CP01</accession>
<evidence type="ECO:0000256" key="1">
    <source>
        <dbReference type="SAM" id="SignalP"/>
    </source>
</evidence>
<dbReference type="EMBL" id="VFOZ01000001">
    <property type="protein sequence ID" value="TQL98834.1"/>
    <property type="molecule type" value="Genomic_DNA"/>
</dbReference>
<evidence type="ECO:0000259" key="2">
    <source>
        <dbReference type="SMART" id="SM00458"/>
    </source>
</evidence>
<dbReference type="PANTHER" id="PTHR40469">
    <property type="entry name" value="SECRETED GLYCOSYL HYDROLASE"/>
    <property type="match status" value="1"/>
</dbReference>